<evidence type="ECO:0000256" key="1">
    <source>
        <dbReference type="ARBA" id="ARBA00004123"/>
    </source>
</evidence>
<dbReference type="PROSITE" id="PS50174">
    <property type="entry name" value="G_PATCH"/>
    <property type="match status" value="1"/>
</dbReference>
<accession>A0AAW0XZV6</accession>
<dbReference type="PANTHER" id="PTHR23340">
    <property type="entry name" value="ARGININE/SERINE RICH SPLICING FACTOR SF4/14"/>
    <property type="match status" value="1"/>
</dbReference>
<feature type="region of interest" description="Disordered" evidence="5">
    <location>
        <begin position="26"/>
        <end position="75"/>
    </location>
</feature>
<evidence type="ECO:0000256" key="2">
    <source>
        <dbReference type="ARBA" id="ARBA00022664"/>
    </source>
</evidence>
<name>A0AAW0XZV6_CHEQU</name>
<comment type="subcellular location">
    <subcellularLocation>
        <location evidence="1">Nucleus</location>
    </subcellularLocation>
</comment>
<dbReference type="GO" id="GO:0005654">
    <property type="term" value="C:nucleoplasm"/>
    <property type="evidence" value="ECO:0007669"/>
    <property type="project" value="TreeGrafter"/>
</dbReference>
<comment type="caution">
    <text evidence="7">The sequence shown here is derived from an EMBL/GenBank/DDBJ whole genome shotgun (WGS) entry which is preliminary data.</text>
</comment>
<evidence type="ECO:0000256" key="5">
    <source>
        <dbReference type="SAM" id="MobiDB-lite"/>
    </source>
</evidence>
<feature type="compositionally biased region" description="Low complexity" evidence="5">
    <location>
        <begin position="56"/>
        <end position="74"/>
    </location>
</feature>
<dbReference type="AlphaFoldDB" id="A0AAW0XZV6"/>
<sequence length="500" mass="56737">MSNKYPVQVRMREMSKQEEILLKRKREIERKMKEAQQAADGSKAKKTNPPLPKKPPGSISHSSSPSVAAVPQVPNRFSNDGSFFEQFKKLAEKQTDVKVETPYSTDKCKSSRPVTNKLKAFNQIPPPRTLNPAHSVLQGQDYTSFSSLDVEKVKTEFEFKEESSNQGRKEEQPDWFKEALKRAQAKAKQLSAVAPPVSLSAGSSDDDSSKSQDSVEHQTKRRKSRWGNSSTPEAIQLKLPVQVPPNPTTPLSLNVPDNLMGMVGEGEHIAAIHGVMVTHLTRNTPAIIAYAKRVFDSTDLTEAQWKQCEDQMKMNVVFQLLQAKKRETERLEQQGKVKYEYDSDEDIEGGTWEHKRRAKEMQETHAKAAELTNLAEGKHHIGDFLPPDELARFMEKYRAIKEGRDPDLSDYQQHKLTEDNVGYRMLKSMGWTEGMGLGAEGKGITAPVNQNGRSESQGLGVERPENLQEEDDEYDAYRKRMMLAYRFRPNPLNNPRRAYY</sequence>
<dbReference type="PANTHER" id="PTHR23340:SF0">
    <property type="entry name" value="SURP AND G-PATCH DOMAIN-CONTAINING PROTEIN 1 ISOFORM X1"/>
    <property type="match status" value="1"/>
</dbReference>
<feature type="compositionally biased region" description="Polar residues" evidence="5">
    <location>
        <begin position="447"/>
        <end position="457"/>
    </location>
</feature>
<keyword evidence="3" id="KW-0508">mRNA splicing</keyword>
<keyword evidence="8" id="KW-1185">Reference proteome</keyword>
<evidence type="ECO:0000313" key="8">
    <source>
        <dbReference type="Proteomes" id="UP001445076"/>
    </source>
</evidence>
<dbReference type="Pfam" id="PF01585">
    <property type="entry name" value="G-patch"/>
    <property type="match status" value="1"/>
</dbReference>
<feature type="compositionally biased region" description="Basic and acidic residues" evidence="5">
    <location>
        <begin position="207"/>
        <end position="218"/>
    </location>
</feature>
<keyword evidence="4" id="KW-0539">Nucleus</keyword>
<dbReference type="SMART" id="SM00443">
    <property type="entry name" value="G_patch"/>
    <property type="match status" value="1"/>
</dbReference>
<protein>
    <recommendedName>
        <fullName evidence="6">G-patch domain-containing protein</fullName>
    </recommendedName>
</protein>
<organism evidence="7 8">
    <name type="scientific">Cherax quadricarinatus</name>
    <name type="common">Australian red claw crayfish</name>
    <dbReference type="NCBI Taxonomy" id="27406"/>
    <lineage>
        <taxon>Eukaryota</taxon>
        <taxon>Metazoa</taxon>
        <taxon>Ecdysozoa</taxon>
        <taxon>Arthropoda</taxon>
        <taxon>Crustacea</taxon>
        <taxon>Multicrustacea</taxon>
        <taxon>Malacostraca</taxon>
        <taxon>Eumalacostraca</taxon>
        <taxon>Eucarida</taxon>
        <taxon>Decapoda</taxon>
        <taxon>Pleocyemata</taxon>
        <taxon>Astacidea</taxon>
        <taxon>Parastacoidea</taxon>
        <taxon>Parastacidae</taxon>
        <taxon>Cherax</taxon>
    </lineage>
</organism>
<evidence type="ECO:0000256" key="4">
    <source>
        <dbReference type="ARBA" id="ARBA00023242"/>
    </source>
</evidence>
<dbReference type="EMBL" id="JARKIK010000021">
    <property type="protein sequence ID" value="KAK8744651.1"/>
    <property type="molecule type" value="Genomic_DNA"/>
</dbReference>
<dbReference type="Proteomes" id="UP001445076">
    <property type="component" value="Unassembled WGS sequence"/>
</dbReference>
<dbReference type="InterPro" id="IPR040169">
    <property type="entry name" value="SUGP1/2"/>
</dbReference>
<feature type="domain" description="G-patch" evidence="6">
    <location>
        <begin position="418"/>
        <end position="464"/>
    </location>
</feature>
<proteinExistence type="predicted"/>
<keyword evidence="2" id="KW-0507">mRNA processing</keyword>
<reference evidence="7 8" key="1">
    <citation type="journal article" date="2024" name="BMC Genomics">
        <title>Genome assembly of redclaw crayfish (Cherax quadricarinatus) provides insights into its immune adaptation and hypoxia tolerance.</title>
        <authorList>
            <person name="Liu Z."/>
            <person name="Zheng J."/>
            <person name="Li H."/>
            <person name="Fang K."/>
            <person name="Wang S."/>
            <person name="He J."/>
            <person name="Zhou D."/>
            <person name="Weng S."/>
            <person name="Chi M."/>
            <person name="Gu Z."/>
            <person name="He J."/>
            <person name="Li F."/>
            <person name="Wang M."/>
        </authorList>
    </citation>
    <scope>NUCLEOTIDE SEQUENCE [LARGE SCALE GENOMIC DNA]</scope>
    <source>
        <strain evidence="7">ZL_2023a</strain>
    </source>
</reference>
<evidence type="ECO:0000259" key="6">
    <source>
        <dbReference type="PROSITE" id="PS50174"/>
    </source>
</evidence>
<feature type="region of interest" description="Disordered" evidence="5">
    <location>
        <begin position="442"/>
        <end position="473"/>
    </location>
</feature>
<evidence type="ECO:0000313" key="7">
    <source>
        <dbReference type="EMBL" id="KAK8744651.1"/>
    </source>
</evidence>
<gene>
    <name evidence="7" type="ORF">OTU49_000552</name>
</gene>
<dbReference type="GO" id="GO:0006397">
    <property type="term" value="P:mRNA processing"/>
    <property type="evidence" value="ECO:0007669"/>
    <property type="project" value="UniProtKB-KW"/>
</dbReference>
<feature type="region of interest" description="Disordered" evidence="5">
    <location>
        <begin position="187"/>
        <end position="233"/>
    </location>
</feature>
<evidence type="ECO:0000256" key="3">
    <source>
        <dbReference type="ARBA" id="ARBA00023187"/>
    </source>
</evidence>
<feature type="region of interest" description="Disordered" evidence="5">
    <location>
        <begin position="95"/>
        <end position="114"/>
    </location>
</feature>
<dbReference type="InterPro" id="IPR000467">
    <property type="entry name" value="G_patch_dom"/>
</dbReference>
<dbReference type="GO" id="GO:0003723">
    <property type="term" value="F:RNA binding"/>
    <property type="evidence" value="ECO:0007669"/>
    <property type="project" value="TreeGrafter"/>
</dbReference>
<dbReference type="GO" id="GO:0008380">
    <property type="term" value="P:RNA splicing"/>
    <property type="evidence" value="ECO:0007669"/>
    <property type="project" value="UniProtKB-KW"/>
</dbReference>